<dbReference type="InterPro" id="IPR046947">
    <property type="entry name" value="LytR-like"/>
</dbReference>
<evidence type="ECO:0000256" key="1">
    <source>
        <dbReference type="SAM" id="Phobius"/>
    </source>
</evidence>
<name>A0A1E5T4E1_9BACT</name>
<feature type="transmembrane region" description="Helical" evidence="1">
    <location>
        <begin position="66"/>
        <end position="88"/>
    </location>
</feature>
<dbReference type="Proteomes" id="UP000095552">
    <property type="component" value="Unassembled WGS sequence"/>
</dbReference>
<dbReference type="GO" id="GO:0000156">
    <property type="term" value="F:phosphorelay response regulator activity"/>
    <property type="evidence" value="ECO:0007669"/>
    <property type="project" value="InterPro"/>
</dbReference>
<protein>
    <recommendedName>
        <fullName evidence="2">HTH LytTR-type domain-containing protein</fullName>
    </recommendedName>
</protein>
<proteinExistence type="predicted"/>
<keyword evidence="1" id="KW-0472">Membrane</keyword>
<feature type="transmembrane region" description="Helical" evidence="1">
    <location>
        <begin position="35"/>
        <end position="54"/>
    </location>
</feature>
<reference evidence="3 4" key="1">
    <citation type="submission" date="2016-08" db="EMBL/GenBank/DDBJ databases">
        <title>Draft genome of Fabibacter sp. strain SK-8.</title>
        <authorList>
            <person name="Wong S.-K."/>
            <person name="Hamasaki K."/>
            <person name="Yoshizawa S."/>
        </authorList>
    </citation>
    <scope>NUCLEOTIDE SEQUENCE [LARGE SCALE GENOMIC DNA]</scope>
    <source>
        <strain evidence="3 4">SK-8</strain>
    </source>
</reference>
<feature type="transmembrane region" description="Helical" evidence="1">
    <location>
        <begin position="113"/>
        <end position="136"/>
    </location>
</feature>
<dbReference type="AlphaFoldDB" id="A0A1E5T4E1"/>
<keyword evidence="4" id="KW-1185">Reference proteome</keyword>
<dbReference type="PANTHER" id="PTHR37299:SF1">
    <property type="entry name" value="STAGE 0 SPORULATION PROTEIN A HOMOLOG"/>
    <property type="match status" value="1"/>
</dbReference>
<sequence length="264" mass="30566">MTHKQKTLYQQLVFWTVFWFIQSLLFSGGKDLEFYLAKNIVIVGLQAIISYLNWHLLLRLIAAKRYLIYALLSVSLVYLIFSFAFTLIDKTLSLIYPTIGQSLSYKFQWVTSFWSILSGSAPYSIALLGSTVFWLIKENNSLKEVDSGALPTDHKNEEDNENTLMLKEGKVIHRLPLEEILFVQGMKEYVRWHTKDKKLITLHTLANLEDQLGNKGFLRTHKSFIVNTKCVNAIRYDSLEIPGTRIPIGRSYRSRVQDCFQSEI</sequence>
<comment type="caution">
    <text evidence="3">The sequence shown here is derived from an EMBL/GenBank/DDBJ whole genome shotgun (WGS) entry which is preliminary data.</text>
</comment>
<dbReference type="OrthoDB" id="2168082at2"/>
<dbReference type="InterPro" id="IPR007492">
    <property type="entry name" value="LytTR_DNA-bd_dom"/>
</dbReference>
<feature type="domain" description="HTH LytTR-type" evidence="2">
    <location>
        <begin position="164"/>
        <end position="262"/>
    </location>
</feature>
<accession>A0A1E5T4E1</accession>
<evidence type="ECO:0000313" key="4">
    <source>
        <dbReference type="Proteomes" id="UP000095552"/>
    </source>
</evidence>
<keyword evidence="1" id="KW-0812">Transmembrane</keyword>
<evidence type="ECO:0000313" key="3">
    <source>
        <dbReference type="EMBL" id="OEK06248.1"/>
    </source>
</evidence>
<dbReference type="EMBL" id="MDGQ01000003">
    <property type="protein sequence ID" value="OEK06248.1"/>
    <property type="molecule type" value="Genomic_DNA"/>
</dbReference>
<feature type="transmembrane region" description="Helical" evidence="1">
    <location>
        <begin position="12"/>
        <end position="29"/>
    </location>
</feature>
<dbReference type="STRING" id="1563681.BFP71_00810"/>
<dbReference type="RefSeq" id="WP_069833560.1">
    <property type="nucleotide sequence ID" value="NZ_MDGQ01000003.1"/>
</dbReference>
<dbReference type="PANTHER" id="PTHR37299">
    <property type="entry name" value="TRANSCRIPTIONAL REGULATOR-RELATED"/>
    <property type="match status" value="1"/>
</dbReference>
<dbReference type="GO" id="GO:0003677">
    <property type="term" value="F:DNA binding"/>
    <property type="evidence" value="ECO:0007669"/>
    <property type="project" value="InterPro"/>
</dbReference>
<dbReference type="PROSITE" id="PS50930">
    <property type="entry name" value="HTH_LYTTR"/>
    <property type="match status" value="1"/>
</dbReference>
<keyword evidence="1" id="KW-1133">Transmembrane helix</keyword>
<gene>
    <name evidence="3" type="ORF">BFP71_00810</name>
</gene>
<organism evidence="3 4">
    <name type="scientific">Roseivirga misakiensis</name>
    <dbReference type="NCBI Taxonomy" id="1563681"/>
    <lineage>
        <taxon>Bacteria</taxon>
        <taxon>Pseudomonadati</taxon>
        <taxon>Bacteroidota</taxon>
        <taxon>Cytophagia</taxon>
        <taxon>Cytophagales</taxon>
        <taxon>Roseivirgaceae</taxon>
        <taxon>Roseivirga</taxon>
    </lineage>
</organism>
<evidence type="ECO:0000259" key="2">
    <source>
        <dbReference type="PROSITE" id="PS50930"/>
    </source>
</evidence>
<dbReference type="Gene3D" id="2.40.50.1020">
    <property type="entry name" value="LytTr DNA-binding domain"/>
    <property type="match status" value="1"/>
</dbReference>
<dbReference type="Pfam" id="PF04397">
    <property type="entry name" value="LytTR"/>
    <property type="match status" value="1"/>
</dbReference>
<dbReference type="SMART" id="SM00850">
    <property type="entry name" value="LytTR"/>
    <property type="match status" value="1"/>
</dbReference>